<dbReference type="GO" id="GO:0009313">
    <property type="term" value="P:oligosaccharide catabolic process"/>
    <property type="evidence" value="ECO:0007669"/>
    <property type="project" value="TreeGrafter"/>
</dbReference>
<comment type="similarity">
    <text evidence="1">Belongs to the glycosyl hydrolase 13 family.</text>
</comment>
<dbReference type="InterPro" id="IPR045857">
    <property type="entry name" value="O16G_dom_2"/>
</dbReference>
<protein>
    <submittedName>
        <fullName evidence="3">Alpha-amylase</fullName>
    </submittedName>
</protein>
<accession>A0A5C5B7V5</accession>
<dbReference type="Proteomes" id="UP000313849">
    <property type="component" value="Unassembled WGS sequence"/>
</dbReference>
<evidence type="ECO:0000313" key="4">
    <source>
        <dbReference type="Proteomes" id="UP000313849"/>
    </source>
</evidence>
<evidence type="ECO:0000256" key="1">
    <source>
        <dbReference type="ARBA" id="ARBA00008061"/>
    </source>
</evidence>
<reference evidence="3 4" key="1">
    <citation type="submission" date="2019-06" db="EMBL/GenBank/DDBJ databases">
        <title>Draft genome sequence of Miniimonas arenae KCTC 19750T isolated from sea sand.</title>
        <authorList>
            <person name="Park S.-J."/>
        </authorList>
    </citation>
    <scope>NUCLEOTIDE SEQUENCE [LARGE SCALE GENOMIC DNA]</scope>
    <source>
        <strain evidence="3 4">KCTC 19750</strain>
    </source>
</reference>
<keyword evidence="4" id="KW-1185">Reference proteome</keyword>
<evidence type="ECO:0000313" key="3">
    <source>
        <dbReference type="EMBL" id="TNU72255.1"/>
    </source>
</evidence>
<feature type="non-terminal residue" evidence="3">
    <location>
        <position position="317"/>
    </location>
</feature>
<dbReference type="AlphaFoldDB" id="A0A5C5B7V5"/>
<dbReference type="EMBL" id="VENP01000134">
    <property type="protein sequence ID" value="TNU72255.1"/>
    <property type="molecule type" value="Genomic_DNA"/>
</dbReference>
<dbReference type="Gene3D" id="3.20.20.80">
    <property type="entry name" value="Glycosidases"/>
    <property type="match status" value="1"/>
</dbReference>
<organism evidence="3 4">
    <name type="scientific">Miniimonas arenae</name>
    <dbReference type="NCBI Taxonomy" id="676201"/>
    <lineage>
        <taxon>Bacteria</taxon>
        <taxon>Bacillati</taxon>
        <taxon>Actinomycetota</taxon>
        <taxon>Actinomycetes</taxon>
        <taxon>Micrococcales</taxon>
        <taxon>Beutenbergiaceae</taxon>
        <taxon>Miniimonas</taxon>
    </lineage>
</organism>
<sequence>MNEAQWWRDAVVYQVYPRSFTDADGDGIGDLRGVVDRVPYLADLGVDAVWLSPFYPSALADGGYDIDDHRAVDPRLGTLDDVDALVASLAEHGMRLVVDIVPNHTSDRHVWFREALASPPGSPARARYHFRDGRGASGELPPADWRSGFGGLMWTRTPDGQWYLHIHAAEQPDLNWANEEVRQDFLTTLAFWADRGVAGFRIDVAHLLAKDLPENLPAEVELAAAVPGRHPFIDRDEVHDVYAEWRALFDRYSPPRTAVAEAWVPAERRGRYASATGLGQAFNFDLLTSNWDAEEFAAVIRRNLELAEQSGSSSTWV</sequence>
<dbReference type="PANTHER" id="PTHR10357:SF179">
    <property type="entry name" value="NEUTRAL AND BASIC AMINO ACID TRANSPORT PROTEIN RBAT"/>
    <property type="match status" value="1"/>
</dbReference>
<feature type="domain" description="Glycosyl hydrolase family 13 catalytic" evidence="2">
    <location>
        <begin position="14"/>
        <end position="317"/>
    </location>
</feature>
<proteinExistence type="inferred from homology"/>
<name>A0A5C5B7V5_9MICO</name>
<dbReference type="GO" id="GO:0004556">
    <property type="term" value="F:alpha-amylase activity"/>
    <property type="evidence" value="ECO:0007669"/>
    <property type="project" value="TreeGrafter"/>
</dbReference>
<dbReference type="RefSeq" id="WP_246072011.1">
    <property type="nucleotide sequence ID" value="NZ_VENP01000134.1"/>
</dbReference>
<dbReference type="SMART" id="SM00642">
    <property type="entry name" value="Aamy"/>
    <property type="match status" value="1"/>
</dbReference>
<evidence type="ECO:0000259" key="2">
    <source>
        <dbReference type="SMART" id="SM00642"/>
    </source>
</evidence>
<dbReference type="InterPro" id="IPR017853">
    <property type="entry name" value="GH"/>
</dbReference>
<dbReference type="SUPFAM" id="SSF51445">
    <property type="entry name" value="(Trans)glycosidases"/>
    <property type="match status" value="1"/>
</dbReference>
<gene>
    <name evidence="3" type="ORF">FH969_14940</name>
</gene>
<dbReference type="PANTHER" id="PTHR10357">
    <property type="entry name" value="ALPHA-AMYLASE FAMILY MEMBER"/>
    <property type="match status" value="1"/>
</dbReference>
<dbReference type="Gene3D" id="3.90.400.10">
    <property type="entry name" value="Oligo-1,6-glucosidase, Domain 2"/>
    <property type="match status" value="1"/>
</dbReference>
<dbReference type="Pfam" id="PF00128">
    <property type="entry name" value="Alpha-amylase"/>
    <property type="match status" value="1"/>
</dbReference>
<comment type="caution">
    <text evidence="3">The sequence shown here is derived from an EMBL/GenBank/DDBJ whole genome shotgun (WGS) entry which is preliminary data.</text>
</comment>
<dbReference type="InterPro" id="IPR006047">
    <property type="entry name" value="GH13_cat_dom"/>
</dbReference>